<evidence type="ECO:0000256" key="4">
    <source>
        <dbReference type="ARBA" id="ARBA00022741"/>
    </source>
</evidence>
<dbReference type="GO" id="GO:0000166">
    <property type="term" value="F:nucleotide binding"/>
    <property type="evidence" value="ECO:0007669"/>
    <property type="project" value="UniProtKB-KW"/>
</dbReference>
<dbReference type="GO" id="GO:0035870">
    <property type="term" value="F:dITP diphosphatase activity"/>
    <property type="evidence" value="ECO:0007669"/>
    <property type="project" value="UniProtKB-UniRule"/>
</dbReference>
<evidence type="ECO:0000256" key="1">
    <source>
        <dbReference type="ARBA" id="ARBA00008023"/>
    </source>
</evidence>
<dbReference type="GO" id="GO:0005829">
    <property type="term" value="C:cytosol"/>
    <property type="evidence" value="ECO:0007669"/>
    <property type="project" value="TreeGrafter"/>
</dbReference>
<evidence type="ECO:0000313" key="12">
    <source>
        <dbReference type="EMBL" id="SIT83506.1"/>
    </source>
</evidence>
<feature type="binding site" evidence="10">
    <location>
        <begin position="8"/>
        <end position="13"/>
    </location>
    <ligand>
        <name>substrate</name>
    </ligand>
</feature>
<dbReference type="NCBIfam" id="NF011397">
    <property type="entry name" value="PRK14822.1"/>
    <property type="match status" value="1"/>
</dbReference>
<feature type="binding site" evidence="10">
    <location>
        <begin position="153"/>
        <end position="156"/>
    </location>
    <ligand>
        <name>substrate</name>
    </ligand>
</feature>
<feature type="binding site" evidence="10">
    <location>
        <begin position="181"/>
        <end position="182"/>
    </location>
    <ligand>
        <name>substrate</name>
    </ligand>
</feature>
<evidence type="ECO:0000256" key="3">
    <source>
        <dbReference type="ARBA" id="ARBA00022723"/>
    </source>
</evidence>
<dbReference type="EMBL" id="FTPL01000002">
    <property type="protein sequence ID" value="SIT83506.1"/>
    <property type="molecule type" value="Genomic_DNA"/>
</dbReference>
<comment type="subunit">
    <text evidence="2 10">Homodimer.</text>
</comment>
<feature type="active site" description="Proton acceptor" evidence="10">
    <location>
        <position position="70"/>
    </location>
</feature>
<dbReference type="AlphaFoldDB" id="A0A1U7PQD7"/>
<dbReference type="GO" id="GO:0017111">
    <property type="term" value="F:ribonucleoside triphosphate phosphatase activity"/>
    <property type="evidence" value="ECO:0007669"/>
    <property type="project" value="InterPro"/>
</dbReference>
<comment type="catalytic activity">
    <reaction evidence="9 10">
        <text>XTP + H2O = XMP + diphosphate + H(+)</text>
        <dbReference type="Rhea" id="RHEA:28610"/>
        <dbReference type="ChEBI" id="CHEBI:15377"/>
        <dbReference type="ChEBI" id="CHEBI:15378"/>
        <dbReference type="ChEBI" id="CHEBI:33019"/>
        <dbReference type="ChEBI" id="CHEBI:57464"/>
        <dbReference type="ChEBI" id="CHEBI:61314"/>
        <dbReference type="EC" id="3.6.1.66"/>
    </reaction>
</comment>
<evidence type="ECO:0000256" key="10">
    <source>
        <dbReference type="HAMAP-Rule" id="MF_01405"/>
    </source>
</evidence>
<evidence type="ECO:0000256" key="5">
    <source>
        <dbReference type="ARBA" id="ARBA00022801"/>
    </source>
</evidence>
<dbReference type="FunFam" id="3.90.950.10:FF:000001">
    <property type="entry name" value="dITP/XTP pyrophosphatase"/>
    <property type="match status" value="1"/>
</dbReference>
<dbReference type="EC" id="3.6.1.66" evidence="10"/>
<accession>A0A1U7PQD7</accession>
<keyword evidence="4 10" id="KW-0547">Nucleotide-binding</keyword>
<feature type="binding site" evidence="10">
    <location>
        <position position="70"/>
    </location>
    <ligand>
        <name>Mg(2+)</name>
        <dbReference type="ChEBI" id="CHEBI:18420"/>
    </ligand>
</feature>
<feature type="binding site" evidence="10">
    <location>
        <position position="71"/>
    </location>
    <ligand>
        <name>substrate</name>
    </ligand>
</feature>
<keyword evidence="5 10" id="KW-0378">Hydrolase</keyword>
<comment type="similarity">
    <text evidence="1 10 11">Belongs to the HAM1 NTPase family.</text>
</comment>
<dbReference type="GO" id="GO:0046872">
    <property type="term" value="F:metal ion binding"/>
    <property type="evidence" value="ECO:0007669"/>
    <property type="project" value="UniProtKB-KW"/>
</dbReference>
<evidence type="ECO:0000256" key="8">
    <source>
        <dbReference type="ARBA" id="ARBA00051875"/>
    </source>
</evidence>
<comment type="cofactor">
    <cofactor evidence="10">
        <name>Mg(2+)</name>
        <dbReference type="ChEBI" id="CHEBI:18420"/>
    </cofactor>
    <text evidence="10">Binds 1 Mg(2+) ion per subunit.</text>
</comment>
<dbReference type="Pfam" id="PF01725">
    <property type="entry name" value="Ham1p_like"/>
    <property type="match status" value="1"/>
</dbReference>
<organism evidence="12 13">
    <name type="scientific">Edaphobacillus lindanitolerans</name>
    <dbReference type="NCBI Taxonomy" id="550447"/>
    <lineage>
        <taxon>Bacteria</taxon>
        <taxon>Bacillati</taxon>
        <taxon>Bacillota</taxon>
        <taxon>Bacilli</taxon>
        <taxon>Bacillales</taxon>
        <taxon>Bacillaceae</taxon>
        <taxon>Edaphobacillus</taxon>
    </lineage>
</organism>
<dbReference type="GO" id="GO:0036222">
    <property type="term" value="F:XTP diphosphatase activity"/>
    <property type="evidence" value="ECO:0007669"/>
    <property type="project" value="UniProtKB-UniRule"/>
</dbReference>
<dbReference type="GO" id="GO:0036220">
    <property type="term" value="F:ITP diphosphatase activity"/>
    <property type="evidence" value="ECO:0007669"/>
    <property type="project" value="UniProtKB-UniRule"/>
</dbReference>
<evidence type="ECO:0000256" key="11">
    <source>
        <dbReference type="RuleBase" id="RU003781"/>
    </source>
</evidence>
<evidence type="ECO:0000256" key="2">
    <source>
        <dbReference type="ARBA" id="ARBA00011738"/>
    </source>
</evidence>
<evidence type="ECO:0000313" key="13">
    <source>
        <dbReference type="Proteomes" id="UP000187550"/>
    </source>
</evidence>
<evidence type="ECO:0000256" key="7">
    <source>
        <dbReference type="ARBA" id="ARBA00023080"/>
    </source>
</evidence>
<dbReference type="InterPro" id="IPR029001">
    <property type="entry name" value="ITPase-like_fam"/>
</dbReference>
<keyword evidence="3 10" id="KW-0479">Metal-binding</keyword>
<dbReference type="RefSeq" id="WP_076757916.1">
    <property type="nucleotide sequence ID" value="NZ_FTPL01000002.1"/>
</dbReference>
<dbReference type="PANTHER" id="PTHR11067:SF9">
    <property type="entry name" value="INOSINE TRIPHOSPHATE PYROPHOSPHATASE"/>
    <property type="match status" value="1"/>
</dbReference>
<gene>
    <name evidence="12" type="ORF">SAMN05428946_1623</name>
</gene>
<sequence length="203" mass="22217">MKDVIIATKNRGKAKDFETLLAPYGVRVLTLHDVAEDLDVEETGTTFRENARLKAETVAERLGKIVIADDSGLAVDALDGRPGVYSARFSGEGATDERNIEKLLGELKKVPDEERTARFICVLAVAGPGLETRFFEGACEGRIMRAPAGDNGFGYDPVFYVPNEERTMAQLSPEEKAAVSHRGAAIRQLEEEARGLFGTEEDR</sequence>
<keyword evidence="7 10" id="KW-0546">Nucleotide metabolism</keyword>
<dbReference type="InterPro" id="IPR002637">
    <property type="entry name" value="RdgB/HAM1"/>
</dbReference>
<comment type="function">
    <text evidence="10">Pyrophosphatase that catalyzes the hydrolysis of nucleoside triphosphates to their monophosphate derivatives, with a high preference for the non-canonical purine nucleotides XTP (xanthosine triphosphate), dITP (deoxyinosine triphosphate) and ITP. Seems to function as a house-cleaning enzyme that removes non-canonical purine nucleotides from the nucleotide pool, thus preventing their incorporation into DNA/RNA and avoiding chromosomal lesions.</text>
</comment>
<dbReference type="NCBIfam" id="TIGR00042">
    <property type="entry name" value="RdgB/HAM1 family non-canonical purine NTP pyrophosphatase"/>
    <property type="match status" value="1"/>
</dbReference>
<dbReference type="InterPro" id="IPR020922">
    <property type="entry name" value="dITP/XTP_pyrophosphatase"/>
</dbReference>
<comment type="catalytic activity">
    <reaction evidence="10">
        <text>ITP + H2O = IMP + diphosphate + H(+)</text>
        <dbReference type="Rhea" id="RHEA:29399"/>
        <dbReference type="ChEBI" id="CHEBI:15377"/>
        <dbReference type="ChEBI" id="CHEBI:15378"/>
        <dbReference type="ChEBI" id="CHEBI:33019"/>
        <dbReference type="ChEBI" id="CHEBI:58053"/>
        <dbReference type="ChEBI" id="CHEBI:61402"/>
        <dbReference type="EC" id="3.6.1.66"/>
    </reaction>
</comment>
<keyword evidence="6 10" id="KW-0460">Magnesium</keyword>
<reference evidence="13" key="1">
    <citation type="submission" date="2017-01" db="EMBL/GenBank/DDBJ databases">
        <authorList>
            <person name="Varghese N."/>
            <person name="Submissions S."/>
        </authorList>
    </citation>
    <scope>NUCLEOTIDE SEQUENCE [LARGE SCALE GENOMIC DNA]</scope>
    <source>
        <strain evidence="13">MNA4</strain>
    </source>
</reference>
<dbReference type="PANTHER" id="PTHR11067">
    <property type="entry name" value="INOSINE TRIPHOSPHATE PYROPHOSPHATASE/HAM1 PROTEIN"/>
    <property type="match status" value="1"/>
</dbReference>
<dbReference type="STRING" id="550447.SAMN05428946_1623"/>
<feature type="binding site" evidence="10">
    <location>
        <position position="41"/>
    </location>
    <ligand>
        <name>Mg(2+)</name>
        <dbReference type="ChEBI" id="CHEBI:18420"/>
    </ligand>
</feature>
<name>A0A1U7PQD7_9BACI</name>
<dbReference type="SUPFAM" id="SSF52972">
    <property type="entry name" value="ITPase-like"/>
    <property type="match status" value="1"/>
</dbReference>
<dbReference type="HAMAP" id="MF_01405">
    <property type="entry name" value="Non_canon_purine_NTPase"/>
    <property type="match status" value="1"/>
</dbReference>
<dbReference type="OrthoDB" id="9807456at2"/>
<evidence type="ECO:0000256" key="6">
    <source>
        <dbReference type="ARBA" id="ARBA00022842"/>
    </source>
</evidence>
<comment type="catalytic activity">
    <reaction evidence="8 10">
        <text>dITP + H2O = dIMP + diphosphate + H(+)</text>
        <dbReference type="Rhea" id="RHEA:28342"/>
        <dbReference type="ChEBI" id="CHEBI:15377"/>
        <dbReference type="ChEBI" id="CHEBI:15378"/>
        <dbReference type="ChEBI" id="CHEBI:33019"/>
        <dbReference type="ChEBI" id="CHEBI:61194"/>
        <dbReference type="ChEBI" id="CHEBI:61382"/>
        <dbReference type="EC" id="3.6.1.66"/>
    </reaction>
</comment>
<dbReference type="GO" id="GO:0009146">
    <property type="term" value="P:purine nucleoside triphosphate catabolic process"/>
    <property type="evidence" value="ECO:0007669"/>
    <property type="project" value="UniProtKB-UniRule"/>
</dbReference>
<dbReference type="GO" id="GO:0009117">
    <property type="term" value="P:nucleotide metabolic process"/>
    <property type="evidence" value="ECO:0007669"/>
    <property type="project" value="UniProtKB-KW"/>
</dbReference>
<dbReference type="CDD" id="cd00515">
    <property type="entry name" value="HAM1"/>
    <property type="match status" value="1"/>
</dbReference>
<dbReference type="Gene3D" id="3.90.950.10">
    <property type="match status" value="1"/>
</dbReference>
<keyword evidence="13" id="KW-1185">Reference proteome</keyword>
<dbReference type="Proteomes" id="UP000187550">
    <property type="component" value="Unassembled WGS sequence"/>
</dbReference>
<protein>
    <recommendedName>
        <fullName evidence="10">dITP/XTP pyrophosphatase</fullName>
        <ecNumber evidence="10">3.6.1.66</ecNumber>
    </recommendedName>
    <alternativeName>
        <fullName evidence="10">Non-canonical purine NTP pyrophosphatase</fullName>
    </alternativeName>
    <alternativeName>
        <fullName evidence="10">Non-standard purine NTP pyrophosphatase</fullName>
    </alternativeName>
    <alternativeName>
        <fullName evidence="10">Nucleoside-triphosphate diphosphatase</fullName>
    </alternativeName>
    <alternativeName>
        <fullName evidence="10">Nucleoside-triphosphate pyrophosphatase</fullName>
        <shortName evidence="10">NTPase</shortName>
    </alternativeName>
</protein>
<evidence type="ECO:0000256" key="9">
    <source>
        <dbReference type="ARBA" id="ARBA00052017"/>
    </source>
</evidence>
<feature type="binding site" evidence="10">
    <location>
        <position position="176"/>
    </location>
    <ligand>
        <name>substrate</name>
    </ligand>
</feature>
<proteinExistence type="inferred from homology"/>